<proteinExistence type="predicted"/>
<sequence>MSYKIDSDNADGIEIVQFVYEDEYGVVTTKDSSYSTGAGELGWDSPFQIFREAFANALDAHYEFDAEYWIDLVDEIGEPVYGEFSVYITADEELKDINSNFDRYFSINRTDVIFEDTLGSKILKKLPGEHNGGARIYHKGVLVYGPELGGSSVASIYDYDLHTVELNEERTLKNMSANEGKCIAELFGGNLKYNDDGIDVVVHDLVDHDKYGSGNATFEWKYMPYQFTMASWDEWTEVDDDNAFGKVFTDAAKDKFADDITPDVAYISEENAAYAEVSMKLKERGYVG</sequence>
<protein>
    <submittedName>
        <fullName evidence="1">Uncharacterized protein</fullName>
    </submittedName>
</protein>
<feature type="non-terminal residue" evidence="1">
    <location>
        <position position="288"/>
    </location>
</feature>
<organism evidence="1">
    <name type="scientific">marine metagenome</name>
    <dbReference type="NCBI Taxonomy" id="408172"/>
    <lineage>
        <taxon>unclassified sequences</taxon>
        <taxon>metagenomes</taxon>
        <taxon>ecological metagenomes</taxon>
    </lineage>
</organism>
<name>A0A382H1X4_9ZZZZ</name>
<evidence type="ECO:0000313" key="1">
    <source>
        <dbReference type="EMBL" id="SVB81135.1"/>
    </source>
</evidence>
<dbReference type="AlphaFoldDB" id="A0A382H1X4"/>
<accession>A0A382H1X4</accession>
<dbReference type="EMBL" id="UINC01058642">
    <property type="protein sequence ID" value="SVB81135.1"/>
    <property type="molecule type" value="Genomic_DNA"/>
</dbReference>
<reference evidence="1" key="1">
    <citation type="submission" date="2018-05" db="EMBL/GenBank/DDBJ databases">
        <authorList>
            <person name="Lanie J.A."/>
            <person name="Ng W.-L."/>
            <person name="Kazmierczak K.M."/>
            <person name="Andrzejewski T.M."/>
            <person name="Davidsen T.M."/>
            <person name="Wayne K.J."/>
            <person name="Tettelin H."/>
            <person name="Glass J.I."/>
            <person name="Rusch D."/>
            <person name="Podicherti R."/>
            <person name="Tsui H.-C.T."/>
            <person name="Winkler M.E."/>
        </authorList>
    </citation>
    <scope>NUCLEOTIDE SEQUENCE</scope>
</reference>
<gene>
    <name evidence="1" type="ORF">METZ01_LOCUS233989</name>
</gene>